<evidence type="ECO:0000256" key="1">
    <source>
        <dbReference type="ARBA" id="ARBA00004123"/>
    </source>
</evidence>
<feature type="coiled-coil region" evidence="8">
    <location>
        <begin position="526"/>
        <end position="554"/>
    </location>
</feature>
<keyword evidence="2" id="KW-0479">Metal-binding</keyword>
<gene>
    <name evidence="12" type="primary">RvY_05215-1</name>
    <name evidence="12" type="synonym">RvY_05215.1</name>
    <name evidence="12" type="ORF">RvY_05215</name>
</gene>
<feature type="region of interest" description="Disordered" evidence="9">
    <location>
        <begin position="591"/>
        <end position="655"/>
    </location>
</feature>
<feature type="compositionally biased region" description="Pro residues" evidence="9">
    <location>
        <begin position="618"/>
        <end position="628"/>
    </location>
</feature>
<dbReference type="Proteomes" id="UP000186922">
    <property type="component" value="Unassembled WGS sequence"/>
</dbReference>
<feature type="compositionally biased region" description="Basic and acidic residues" evidence="9">
    <location>
        <begin position="65"/>
        <end position="82"/>
    </location>
</feature>
<evidence type="ECO:0000256" key="6">
    <source>
        <dbReference type="PROSITE-ProRule" id="PRU00176"/>
    </source>
</evidence>
<feature type="compositionally biased region" description="Polar residues" evidence="9">
    <location>
        <begin position="563"/>
        <end position="572"/>
    </location>
</feature>
<dbReference type="InterPro" id="IPR036443">
    <property type="entry name" value="Znf_RanBP2_sf"/>
</dbReference>
<evidence type="ECO:0008006" key="14">
    <source>
        <dbReference type="Google" id="ProtNLM"/>
    </source>
</evidence>
<sequence length="697" mass="78325">MHSNHGFWEPDQRPGFPAQPSFPGQYGSRDFQNGPPQPAFSAFGSRDGASSANYPPEPVNGGYGYHDDRRRSDRDYQDEEQRTRRRSRSRDRDYRRSRLSPGSDSAREWDRGKPRHSSRRSPSPRRDRDSDFRDHDRNRDRKPAREDPPSKTIMLRNLPNGCFEAEVRYALGEIGTFVDIRVPRTPEGQGRGFGFVEFADVQTALNWIDKVQGAIMMGDQRVVAHFCEDRENLKRGSRDSRPSSDAPLVLPLTADWECSRCGCNNFRHRSTCFRCEATRLEAEIVHIPSADEQVGLTPCNTLLLRNLDQTTSEVMVTEALASVLKAVIPKSVKILKDPRTHMSVGYGFAQFKSLSDATDMYNALMRVNPPLTLDSKQVSLSFAKLPLSELMATFAQPTNHGASHGQRGGGGSYFPSSSNQPSEANSGAAVAALALQQLHKSQMSANIVKRQMQGQPLVHEAPYPGYQFDPSSGLYYEPSSQMYYDPKTQYFYNPATQQYLMWNAQTNSYVQVVGQTSQPGSSIAVEDEAASAAARAAEEKNRLEEEKRKQAEKVIQDMERWAKQQNQKQTPVQKRPAPPPEVRVGAVASLFKDDDGDDDQPEEQPKLNYKSISIPPKSSHPPSEPKPFPHSSSAVEEDDERRSPSPPESAAYTKHKAAEEGLIDWDRFACLLCKRQLQSKELLQKHVEMSELHLACY</sequence>
<protein>
    <recommendedName>
        <fullName evidence="14">RanBP2-type domain-containing protein</fullName>
    </recommendedName>
</protein>
<dbReference type="PROSITE" id="PS01358">
    <property type="entry name" value="ZF_RANBP2_1"/>
    <property type="match status" value="1"/>
</dbReference>
<dbReference type="STRING" id="947166.A0A1D1UUD1"/>
<feature type="region of interest" description="Disordered" evidence="9">
    <location>
        <begin position="1"/>
        <end position="152"/>
    </location>
</feature>
<keyword evidence="4" id="KW-0862">Zinc</keyword>
<evidence type="ECO:0000256" key="5">
    <source>
        <dbReference type="ARBA" id="ARBA00023242"/>
    </source>
</evidence>
<dbReference type="Pfam" id="PF00076">
    <property type="entry name" value="RRM_1"/>
    <property type="match status" value="1"/>
</dbReference>
<dbReference type="SMART" id="SM00360">
    <property type="entry name" value="RRM"/>
    <property type="match status" value="2"/>
</dbReference>
<feature type="compositionally biased region" description="Basic and acidic residues" evidence="9">
    <location>
        <begin position="124"/>
        <end position="149"/>
    </location>
</feature>
<dbReference type="Pfam" id="PF17780">
    <property type="entry name" value="OCRE"/>
    <property type="match status" value="1"/>
</dbReference>
<feature type="domain" description="RRM" evidence="10">
    <location>
        <begin position="151"/>
        <end position="229"/>
    </location>
</feature>
<dbReference type="GO" id="GO:0000398">
    <property type="term" value="P:mRNA splicing, via spliceosome"/>
    <property type="evidence" value="ECO:0007669"/>
    <property type="project" value="TreeGrafter"/>
</dbReference>
<feature type="domain" description="RanBP2-type" evidence="11">
    <location>
        <begin position="252"/>
        <end position="281"/>
    </location>
</feature>
<evidence type="ECO:0000313" key="13">
    <source>
        <dbReference type="Proteomes" id="UP000186922"/>
    </source>
</evidence>
<evidence type="ECO:0000313" key="12">
    <source>
        <dbReference type="EMBL" id="GAU93249.1"/>
    </source>
</evidence>
<keyword evidence="6" id="KW-0694">RNA-binding</keyword>
<dbReference type="PROSITE" id="PS50199">
    <property type="entry name" value="ZF_RANBP2_2"/>
    <property type="match status" value="1"/>
</dbReference>
<dbReference type="GO" id="GO:0008270">
    <property type="term" value="F:zinc ion binding"/>
    <property type="evidence" value="ECO:0007669"/>
    <property type="project" value="UniProtKB-KW"/>
</dbReference>
<dbReference type="GO" id="GO:0003723">
    <property type="term" value="F:RNA binding"/>
    <property type="evidence" value="ECO:0007669"/>
    <property type="project" value="UniProtKB-UniRule"/>
</dbReference>
<evidence type="ECO:0000259" key="11">
    <source>
        <dbReference type="PROSITE" id="PS50199"/>
    </source>
</evidence>
<evidence type="ECO:0000256" key="9">
    <source>
        <dbReference type="SAM" id="MobiDB-lite"/>
    </source>
</evidence>
<feature type="domain" description="RRM" evidence="10">
    <location>
        <begin position="300"/>
        <end position="385"/>
    </location>
</feature>
<dbReference type="GO" id="GO:0005634">
    <property type="term" value="C:nucleus"/>
    <property type="evidence" value="ECO:0007669"/>
    <property type="project" value="UniProtKB-SubCell"/>
</dbReference>
<dbReference type="AlphaFoldDB" id="A0A1D1UUD1"/>
<dbReference type="PANTHER" id="PTHR13948">
    <property type="entry name" value="RNA-BINDING PROTEIN"/>
    <property type="match status" value="1"/>
</dbReference>
<dbReference type="InterPro" id="IPR035979">
    <property type="entry name" value="RBD_domain_sf"/>
</dbReference>
<comment type="caution">
    <text evidence="12">The sequence shown here is derived from an EMBL/GenBank/DDBJ whole genome shotgun (WGS) entry which is preliminary data.</text>
</comment>
<evidence type="ECO:0000256" key="3">
    <source>
        <dbReference type="ARBA" id="ARBA00022771"/>
    </source>
</evidence>
<keyword evidence="8" id="KW-0175">Coiled coil</keyword>
<dbReference type="Gene3D" id="4.10.1060.10">
    <property type="entry name" value="Zinc finger, RanBP2-type"/>
    <property type="match status" value="1"/>
</dbReference>
<feature type="region of interest" description="Disordered" evidence="9">
    <location>
        <begin position="398"/>
        <end position="422"/>
    </location>
</feature>
<comment type="subcellular location">
    <subcellularLocation>
        <location evidence="1">Nucleus</location>
    </subcellularLocation>
</comment>
<dbReference type="OrthoDB" id="29221at2759"/>
<proteinExistence type="predicted"/>
<keyword evidence="5" id="KW-0539">Nucleus</keyword>
<dbReference type="SUPFAM" id="SSF54928">
    <property type="entry name" value="RNA-binding domain, RBD"/>
    <property type="match status" value="1"/>
</dbReference>
<reference evidence="12 13" key="1">
    <citation type="journal article" date="2016" name="Nat. Commun.">
        <title>Extremotolerant tardigrade genome and improved radiotolerance of human cultured cells by tardigrade-unique protein.</title>
        <authorList>
            <person name="Hashimoto T."/>
            <person name="Horikawa D.D."/>
            <person name="Saito Y."/>
            <person name="Kuwahara H."/>
            <person name="Kozuka-Hata H."/>
            <person name="Shin-I T."/>
            <person name="Minakuchi Y."/>
            <person name="Ohishi K."/>
            <person name="Motoyama A."/>
            <person name="Aizu T."/>
            <person name="Enomoto A."/>
            <person name="Kondo K."/>
            <person name="Tanaka S."/>
            <person name="Hara Y."/>
            <person name="Koshikawa S."/>
            <person name="Sagara H."/>
            <person name="Miura T."/>
            <person name="Yokobori S."/>
            <person name="Miyagawa K."/>
            <person name="Suzuki Y."/>
            <person name="Kubo T."/>
            <person name="Oyama M."/>
            <person name="Kohara Y."/>
            <person name="Fujiyama A."/>
            <person name="Arakawa K."/>
            <person name="Katayama T."/>
            <person name="Toyoda A."/>
            <person name="Kunieda T."/>
        </authorList>
    </citation>
    <scope>NUCLEOTIDE SEQUENCE [LARGE SCALE GENOMIC DNA]</scope>
    <source>
        <strain evidence="12 13">YOKOZUNA-1</strain>
    </source>
</reference>
<dbReference type="InterPro" id="IPR012677">
    <property type="entry name" value="Nucleotide-bd_a/b_plait_sf"/>
</dbReference>
<keyword evidence="13" id="KW-1185">Reference proteome</keyword>
<evidence type="ECO:0000256" key="8">
    <source>
        <dbReference type="SAM" id="Coils"/>
    </source>
</evidence>
<dbReference type="EMBL" id="BDGG01000002">
    <property type="protein sequence ID" value="GAU93249.1"/>
    <property type="molecule type" value="Genomic_DNA"/>
</dbReference>
<keyword evidence="3 7" id="KW-0863">Zinc-finger</keyword>
<dbReference type="InterPro" id="IPR041591">
    <property type="entry name" value="OCRE"/>
</dbReference>
<dbReference type="PROSITE" id="PS50102">
    <property type="entry name" value="RRM"/>
    <property type="match status" value="2"/>
</dbReference>
<feature type="compositionally biased region" description="Basic residues" evidence="9">
    <location>
        <begin position="113"/>
        <end position="123"/>
    </location>
</feature>
<evidence type="ECO:0000256" key="4">
    <source>
        <dbReference type="ARBA" id="ARBA00022833"/>
    </source>
</evidence>
<dbReference type="Gene3D" id="3.30.70.330">
    <property type="match status" value="2"/>
</dbReference>
<dbReference type="InterPro" id="IPR001876">
    <property type="entry name" value="Znf_RanBP2"/>
</dbReference>
<dbReference type="PANTHER" id="PTHR13948:SF3">
    <property type="entry name" value="FI21118P1"/>
    <property type="match status" value="1"/>
</dbReference>
<dbReference type="InterPro" id="IPR000504">
    <property type="entry name" value="RRM_dom"/>
</dbReference>
<feature type="region of interest" description="Disordered" evidence="9">
    <location>
        <begin position="562"/>
        <end position="581"/>
    </location>
</feature>
<dbReference type="CDD" id="cd16162">
    <property type="entry name" value="OCRE_RBM5_like"/>
    <property type="match status" value="1"/>
</dbReference>
<evidence type="ECO:0000259" key="10">
    <source>
        <dbReference type="PROSITE" id="PS50102"/>
    </source>
</evidence>
<dbReference type="Pfam" id="PF00641">
    <property type="entry name" value="Zn_ribbon_RanBP"/>
    <property type="match status" value="1"/>
</dbReference>
<dbReference type="SMART" id="SM00547">
    <property type="entry name" value="ZnF_RBZ"/>
    <property type="match status" value="1"/>
</dbReference>
<name>A0A1D1UUD1_RAMVA</name>
<evidence type="ECO:0000256" key="7">
    <source>
        <dbReference type="PROSITE-ProRule" id="PRU00322"/>
    </source>
</evidence>
<evidence type="ECO:0000256" key="2">
    <source>
        <dbReference type="ARBA" id="ARBA00022723"/>
    </source>
</evidence>
<organism evidence="12 13">
    <name type="scientific">Ramazzottius varieornatus</name>
    <name type="common">Water bear</name>
    <name type="synonym">Tardigrade</name>
    <dbReference type="NCBI Taxonomy" id="947166"/>
    <lineage>
        <taxon>Eukaryota</taxon>
        <taxon>Metazoa</taxon>
        <taxon>Ecdysozoa</taxon>
        <taxon>Tardigrada</taxon>
        <taxon>Eutardigrada</taxon>
        <taxon>Parachela</taxon>
        <taxon>Hypsibioidea</taxon>
        <taxon>Ramazzottiidae</taxon>
        <taxon>Ramazzottius</taxon>
    </lineage>
</organism>
<dbReference type="SUPFAM" id="SSF90209">
    <property type="entry name" value="Ran binding protein zinc finger-like"/>
    <property type="match status" value="1"/>
</dbReference>
<accession>A0A1D1UUD1</accession>